<dbReference type="PANTHER" id="PTHR13217">
    <property type="entry name" value="PLECKSTRIN HOMOLOGY DOMAIN-CONTAINING FAMILY G MEMBER 7"/>
    <property type="match status" value="1"/>
</dbReference>
<name>A0A8I6SE76_CIMLE</name>
<dbReference type="GO" id="GO:0030139">
    <property type="term" value="C:endocytic vesicle"/>
    <property type="evidence" value="ECO:0007669"/>
    <property type="project" value="TreeGrafter"/>
</dbReference>
<proteinExistence type="predicted"/>
<dbReference type="CDD" id="cd00160">
    <property type="entry name" value="RhoGEF"/>
    <property type="match status" value="1"/>
</dbReference>
<dbReference type="InterPro" id="IPR011993">
    <property type="entry name" value="PH-like_dom_sf"/>
</dbReference>
<feature type="domain" description="DH" evidence="2">
    <location>
        <begin position="277"/>
        <end position="469"/>
    </location>
</feature>
<feature type="region of interest" description="Disordered" evidence="1">
    <location>
        <begin position="705"/>
        <end position="752"/>
    </location>
</feature>
<dbReference type="OMA" id="TEVAYIH"/>
<dbReference type="SUPFAM" id="SSF48065">
    <property type="entry name" value="DBL homology domain (DH-domain)"/>
    <property type="match status" value="1"/>
</dbReference>
<dbReference type="CDD" id="cd13244">
    <property type="entry name" value="PH_PLEKHG5_G6"/>
    <property type="match status" value="1"/>
</dbReference>
<dbReference type="GO" id="GO:0007266">
    <property type="term" value="P:Rho protein signal transduction"/>
    <property type="evidence" value="ECO:0007669"/>
    <property type="project" value="TreeGrafter"/>
</dbReference>
<dbReference type="InterPro" id="IPR000219">
    <property type="entry name" value="DH_dom"/>
</dbReference>
<dbReference type="PANTHER" id="PTHR13217:SF11">
    <property type="entry name" value="PLECKSTRIN HOMOLOGY DOMAIN-CONTAINING FAMILY G MEMBER 5"/>
    <property type="match status" value="1"/>
</dbReference>
<dbReference type="GO" id="GO:0043542">
    <property type="term" value="P:endothelial cell migration"/>
    <property type="evidence" value="ECO:0007669"/>
    <property type="project" value="TreeGrafter"/>
</dbReference>
<organism evidence="3 4">
    <name type="scientific">Cimex lectularius</name>
    <name type="common">Bed bug</name>
    <name type="synonym">Acanthia lectularia</name>
    <dbReference type="NCBI Taxonomy" id="79782"/>
    <lineage>
        <taxon>Eukaryota</taxon>
        <taxon>Metazoa</taxon>
        <taxon>Ecdysozoa</taxon>
        <taxon>Arthropoda</taxon>
        <taxon>Hexapoda</taxon>
        <taxon>Insecta</taxon>
        <taxon>Pterygota</taxon>
        <taxon>Neoptera</taxon>
        <taxon>Paraneoptera</taxon>
        <taxon>Hemiptera</taxon>
        <taxon>Heteroptera</taxon>
        <taxon>Panheteroptera</taxon>
        <taxon>Cimicomorpha</taxon>
        <taxon>Cimicidae</taxon>
        <taxon>Cimex</taxon>
    </lineage>
</organism>
<dbReference type="InterPro" id="IPR040181">
    <property type="entry name" value="PKHG5/7"/>
</dbReference>
<dbReference type="GO" id="GO:0005886">
    <property type="term" value="C:plasma membrane"/>
    <property type="evidence" value="ECO:0007669"/>
    <property type="project" value="TreeGrafter"/>
</dbReference>
<protein>
    <recommendedName>
        <fullName evidence="2">DH domain-containing protein</fullName>
    </recommendedName>
</protein>
<dbReference type="KEGG" id="clec:106669704"/>
<evidence type="ECO:0000256" key="1">
    <source>
        <dbReference type="SAM" id="MobiDB-lite"/>
    </source>
</evidence>
<accession>A0A8I6SE76</accession>
<dbReference type="Pfam" id="PF00621">
    <property type="entry name" value="RhoGEF"/>
    <property type="match status" value="1"/>
</dbReference>
<dbReference type="GeneID" id="106669704"/>
<dbReference type="GO" id="GO:0005085">
    <property type="term" value="F:guanyl-nucleotide exchange factor activity"/>
    <property type="evidence" value="ECO:0007669"/>
    <property type="project" value="InterPro"/>
</dbReference>
<dbReference type="InterPro" id="IPR035899">
    <property type="entry name" value="DBL_dom_sf"/>
</dbReference>
<dbReference type="Proteomes" id="UP000494040">
    <property type="component" value="Unassembled WGS sequence"/>
</dbReference>
<dbReference type="Gene3D" id="2.30.29.30">
    <property type="entry name" value="Pleckstrin-homology domain (PH domain)/Phosphotyrosine-binding domain (PTB)"/>
    <property type="match status" value="1"/>
</dbReference>
<evidence type="ECO:0000313" key="4">
    <source>
        <dbReference type="Proteomes" id="UP000494040"/>
    </source>
</evidence>
<dbReference type="RefSeq" id="XP_024080446.1">
    <property type="nucleotide sequence ID" value="XM_024224678.1"/>
</dbReference>
<dbReference type="OrthoDB" id="5585231at2759"/>
<feature type="compositionally biased region" description="Pro residues" evidence="1">
    <location>
        <begin position="711"/>
        <end position="737"/>
    </location>
</feature>
<dbReference type="SMART" id="SM00325">
    <property type="entry name" value="RhoGEF"/>
    <property type="match status" value="1"/>
</dbReference>
<dbReference type="Gene3D" id="1.20.900.10">
    <property type="entry name" value="Dbl homology (DH) domain"/>
    <property type="match status" value="1"/>
</dbReference>
<dbReference type="AlphaFoldDB" id="A0A8I6SE76"/>
<dbReference type="PROSITE" id="PS50010">
    <property type="entry name" value="DH_2"/>
    <property type="match status" value="1"/>
</dbReference>
<keyword evidence="4" id="KW-1185">Reference proteome</keyword>
<dbReference type="GO" id="GO:0030424">
    <property type="term" value="C:axon"/>
    <property type="evidence" value="ECO:0007669"/>
    <property type="project" value="TreeGrafter"/>
</dbReference>
<evidence type="ECO:0000313" key="3">
    <source>
        <dbReference type="EnsemblMetazoa" id="XP_024080446.1"/>
    </source>
</evidence>
<reference evidence="3" key="1">
    <citation type="submission" date="2022-01" db="UniProtKB">
        <authorList>
            <consortium name="EnsemblMetazoa"/>
        </authorList>
    </citation>
    <scope>IDENTIFICATION</scope>
</reference>
<dbReference type="SUPFAM" id="SSF50729">
    <property type="entry name" value="PH domain-like"/>
    <property type="match status" value="1"/>
</dbReference>
<sequence length="752" mass="85155">MTPQPGDAEPPNFITATMSIFLAVSPTTTSRLHKRCRSLNQMDKIGLRPDNCLNVPLQQRRHNLARSQVNSSEYFSVSFEIGGQDSSGHEFLLALKGVSLAEALGPVCTRRGVELFNVEVMLEQYKTPLPVLTTDTAWLGGKHITIRGNFSEKDISDTKSNKLFGHPSRKTSRSCKGRTSFFSVSTEDGISGISDSGSLSVESKLRGTKQRWTTLFGNSKDSKMELLVEKLNNYSKYGIPQLSNKNDEDLEESLYKLEDDWREIVSKILNITDSESHQQAAIWELIQTEVAYIHTLKLVTDLFLACLINLQKCNLLTDIEKNRLFSNIEDISKCNLVLWAKYLLPMLAAARETSALLDPNFLLEAFLKCEEVFAPYVLYCSEQSECQKYCREKTQSNEMFTAYLAWCETQKDCHRLRLIEMLVKPMQRLTKYSLLLKAILKHTSLEKQRENLEIMIERMDSFVNNVNTTLRQKEDMECLRSLMSRIEAYDVIETKDDDLDKLIKIHNELDLKKSMPGCNPLHKRQLIAEADVKLKDYNTSKIEVHCILLTDMLLLCKYTRGSQLKIIRPPFQVNRLIVQELARDTPTLACVYLSEYSTPISAFLLISPDSKVIKNLVMCIHRAEGLYNAAKQASDDTWRVEPDSNSGSVEMAEGCSPISNVSRGLSVESEVRPFSHSSDEAIPHTDTLRVVVPQLGQSLPDLKEASRRWLAPPPRPLVPPPAPPRGASYPPPSPPLRRSPAIRHNTMDRPEQ</sequence>
<dbReference type="EnsemblMetazoa" id="XM_024224678.1">
    <property type="protein sequence ID" value="XP_024080446.1"/>
    <property type="gene ID" value="LOC106669704"/>
</dbReference>
<evidence type="ECO:0000259" key="2">
    <source>
        <dbReference type="PROSITE" id="PS50010"/>
    </source>
</evidence>